<keyword evidence="4" id="KW-1133">Transmembrane helix</keyword>
<keyword evidence="4" id="KW-0812">Transmembrane</keyword>
<evidence type="ECO:0000256" key="3">
    <source>
        <dbReference type="ARBA" id="ARBA00022553"/>
    </source>
</evidence>
<name>A0A419SBB1_9SPHI</name>
<organism evidence="6 7">
    <name type="scientific">Pelobium manganitolerans</name>
    <dbReference type="NCBI Taxonomy" id="1842495"/>
    <lineage>
        <taxon>Bacteria</taxon>
        <taxon>Pseudomonadati</taxon>
        <taxon>Bacteroidota</taxon>
        <taxon>Sphingobacteriia</taxon>
        <taxon>Sphingobacteriales</taxon>
        <taxon>Sphingobacteriaceae</taxon>
        <taxon>Pelobium</taxon>
    </lineage>
</organism>
<dbReference type="GO" id="GO:0000155">
    <property type="term" value="F:phosphorelay sensor kinase activity"/>
    <property type="evidence" value="ECO:0007669"/>
    <property type="project" value="InterPro"/>
</dbReference>
<evidence type="ECO:0000256" key="1">
    <source>
        <dbReference type="ARBA" id="ARBA00000085"/>
    </source>
</evidence>
<dbReference type="EC" id="2.7.13.3" evidence="2"/>
<dbReference type="Gene3D" id="3.30.565.10">
    <property type="entry name" value="Histidine kinase-like ATPase, C-terminal domain"/>
    <property type="match status" value="1"/>
</dbReference>
<evidence type="ECO:0000256" key="4">
    <source>
        <dbReference type="SAM" id="Phobius"/>
    </source>
</evidence>
<feature type="domain" description="Histidine kinase" evidence="5">
    <location>
        <begin position="134"/>
        <end position="346"/>
    </location>
</feature>
<keyword evidence="3" id="KW-0597">Phosphoprotein</keyword>
<sequence length="346" mass="38354">MDAIYRRLSHFPLIKYNYSLKFLFVAFVGIHIPLIGIIFFVLNSPAELLSSKAVIMLVLGLTLASTGVTLYVLRRLLSPLLLSDKALKEYMSRGVLPALPTHFPDEAGRLMMLIQETINHLDRLSTEKRQMASLVTHNLRTPLNQIVALCELVKIDTEHLNTYIGQIETITKSQLDTLSRLLEQLAATVSSIGHAELLEYDVNSFIQDEVLKLKSAFAQKNINVIQNLSKENLHTNRSKSNLSLVLQNLLSNAVKFSYDGQSVTITTARKDNQIQISVKDEGLGFSEKYAKTLFNDARKSGRKGTANEPSVGLGLHLSKKIIEQTGGSLQAHSDGDGKGACFTITF</sequence>
<dbReference type="InterPro" id="IPR005467">
    <property type="entry name" value="His_kinase_dom"/>
</dbReference>
<comment type="catalytic activity">
    <reaction evidence="1">
        <text>ATP + protein L-histidine = ADP + protein N-phospho-L-histidine.</text>
        <dbReference type="EC" id="2.7.13.3"/>
    </reaction>
</comment>
<dbReference type="AlphaFoldDB" id="A0A419SBB1"/>
<dbReference type="OrthoDB" id="9757990at2"/>
<dbReference type="Gene3D" id="1.10.287.130">
    <property type="match status" value="1"/>
</dbReference>
<accession>A0A419SBB1</accession>
<gene>
    <name evidence="6" type="ORF">BCY91_00345</name>
</gene>
<dbReference type="Proteomes" id="UP000283433">
    <property type="component" value="Unassembled WGS sequence"/>
</dbReference>
<dbReference type="PANTHER" id="PTHR43547:SF2">
    <property type="entry name" value="HYBRID SIGNAL TRANSDUCTION HISTIDINE KINASE C"/>
    <property type="match status" value="1"/>
</dbReference>
<dbReference type="InterPro" id="IPR003661">
    <property type="entry name" value="HisK_dim/P_dom"/>
</dbReference>
<dbReference type="PROSITE" id="PS50109">
    <property type="entry name" value="HIS_KIN"/>
    <property type="match status" value="1"/>
</dbReference>
<dbReference type="CDD" id="cd00082">
    <property type="entry name" value="HisKA"/>
    <property type="match status" value="1"/>
</dbReference>
<dbReference type="SUPFAM" id="SSF55874">
    <property type="entry name" value="ATPase domain of HSP90 chaperone/DNA topoisomerase II/histidine kinase"/>
    <property type="match status" value="1"/>
</dbReference>
<dbReference type="InterPro" id="IPR003594">
    <property type="entry name" value="HATPase_dom"/>
</dbReference>
<dbReference type="PRINTS" id="PR00344">
    <property type="entry name" value="BCTRLSENSOR"/>
</dbReference>
<evidence type="ECO:0000313" key="7">
    <source>
        <dbReference type="Proteomes" id="UP000283433"/>
    </source>
</evidence>
<dbReference type="Pfam" id="PF02518">
    <property type="entry name" value="HATPase_c"/>
    <property type="match status" value="1"/>
</dbReference>
<keyword evidence="7" id="KW-1185">Reference proteome</keyword>
<dbReference type="RefSeq" id="WP_120180026.1">
    <property type="nucleotide sequence ID" value="NZ_MBTA01000001.1"/>
</dbReference>
<keyword evidence="4" id="KW-0472">Membrane</keyword>
<feature type="transmembrane region" description="Helical" evidence="4">
    <location>
        <begin position="54"/>
        <end position="73"/>
    </location>
</feature>
<proteinExistence type="predicted"/>
<evidence type="ECO:0000259" key="5">
    <source>
        <dbReference type="PROSITE" id="PS50109"/>
    </source>
</evidence>
<feature type="transmembrane region" description="Helical" evidence="4">
    <location>
        <begin position="20"/>
        <end position="42"/>
    </location>
</feature>
<dbReference type="PANTHER" id="PTHR43547">
    <property type="entry name" value="TWO-COMPONENT HISTIDINE KINASE"/>
    <property type="match status" value="1"/>
</dbReference>
<dbReference type="EMBL" id="MBTA01000001">
    <property type="protein sequence ID" value="RKD20111.1"/>
    <property type="molecule type" value="Genomic_DNA"/>
</dbReference>
<evidence type="ECO:0000256" key="2">
    <source>
        <dbReference type="ARBA" id="ARBA00012438"/>
    </source>
</evidence>
<dbReference type="SMART" id="SM00387">
    <property type="entry name" value="HATPase_c"/>
    <property type="match status" value="1"/>
</dbReference>
<dbReference type="InterPro" id="IPR036097">
    <property type="entry name" value="HisK_dim/P_sf"/>
</dbReference>
<reference evidence="6 7" key="1">
    <citation type="submission" date="2016-07" db="EMBL/GenBank/DDBJ databases">
        <title>Genome of Pelobium manganitolerans.</title>
        <authorList>
            <person name="Wu S."/>
            <person name="Wang G."/>
        </authorList>
    </citation>
    <scope>NUCLEOTIDE SEQUENCE [LARGE SCALE GENOMIC DNA]</scope>
    <source>
        <strain evidence="6 7">YS-25</strain>
    </source>
</reference>
<protein>
    <recommendedName>
        <fullName evidence="2">histidine kinase</fullName>
        <ecNumber evidence="2">2.7.13.3</ecNumber>
    </recommendedName>
</protein>
<dbReference type="InterPro" id="IPR036890">
    <property type="entry name" value="HATPase_C_sf"/>
</dbReference>
<dbReference type="SUPFAM" id="SSF47384">
    <property type="entry name" value="Homodimeric domain of signal transducing histidine kinase"/>
    <property type="match status" value="1"/>
</dbReference>
<evidence type="ECO:0000313" key="6">
    <source>
        <dbReference type="EMBL" id="RKD20111.1"/>
    </source>
</evidence>
<dbReference type="InterPro" id="IPR004358">
    <property type="entry name" value="Sig_transdc_His_kin-like_C"/>
</dbReference>
<comment type="caution">
    <text evidence="6">The sequence shown here is derived from an EMBL/GenBank/DDBJ whole genome shotgun (WGS) entry which is preliminary data.</text>
</comment>